<proteinExistence type="predicted"/>
<name>A0A0A9H6N9_ARUDO</name>
<reference evidence="1" key="1">
    <citation type="submission" date="2014-09" db="EMBL/GenBank/DDBJ databases">
        <authorList>
            <person name="Magalhaes I.L.F."/>
            <person name="Oliveira U."/>
            <person name="Santos F.R."/>
            <person name="Vidigal T.H.D.A."/>
            <person name="Brescovit A.D."/>
            <person name="Santos A.J."/>
        </authorList>
    </citation>
    <scope>NUCLEOTIDE SEQUENCE</scope>
    <source>
        <tissue evidence="1">Shoot tissue taken approximately 20 cm above the soil surface</tissue>
    </source>
</reference>
<dbReference type="AlphaFoldDB" id="A0A0A9H6N9"/>
<dbReference type="EMBL" id="GBRH01169358">
    <property type="protein sequence ID" value="JAE28538.1"/>
    <property type="molecule type" value="Transcribed_RNA"/>
</dbReference>
<organism evidence="1">
    <name type="scientific">Arundo donax</name>
    <name type="common">Giant reed</name>
    <name type="synonym">Donax arundinaceus</name>
    <dbReference type="NCBI Taxonomy" id="35708"/>
    <lineage>
        <taxon>Eukaryota</taxon>
        <taxon>Viridiplantae</taxon>
        <taxon>Streptophyta</taxon>
        <taxon>Embryophyta</taxon>
        <taxon>Tracheophyta</taxon>
        <taxon>Spermatophyta</taxon>
        <taxon>Magnoliopsida</taxon>
        <taxon>Liliopsida</taxon>
        <taxon>Poales</taxon>
        <taxon>Poaceae</taxon>
        <taxon>PACMAD clade</taxon>
        <taxon>Arundinoideae</taxon>
        <taxon>Arundineae</taxon>
        <taxon>Arundo</taxon>
    </lineage>
</organism>
<reference evidence="1" key="2">
    <citation type="journal article" date="2015" name="Data Brief">
        <title>Shoot transcriptome of the giant reed, Arundo donax.</title>
        <authorList>
            <person name="Barrero R.A."/>
            <person name="Guerrero F.D."/>
            <person name="Moolhuijzen P."/>
            <person name="Goolsby J.A."/>
            <person name="Tidwell J."/>
            <person name="Bellgard S.E."/>
            <person name="Bellgard M.I."/>
        </authorList>
    </citation>
    <scope>NUCLEOTIDE SEQUENCE</scope>
    <source>
        <tissue evidence="1">Shoot tissue taken approximately 20 cm above the soil surface</tissue>
    </source>
</reference>
<protein>
    <submittedName>
        <fullName evidence="1">Uncharacterized protein</fullName>
    </submittedName>
</protein>
<accession>A0A0A9H6N9</accession>
<sequence length="47" mass="5651">MFCAHDAFTIEMLLSLCLSQNQARVDKQTKMQQVAMSERKSYDYWFR</sequence>
<evidence type="ECO:0000313" key="1">
    <source>
        <dbReference type="EMBL" id="JAE28538.1"/>
    </source>
</evidence>